<feature type="compositionally biased region" description="Basic and acidic residues" evidence="1">
    <location>
        <begin position="352"/>
        <end position="366"/>
    </location>
</feature>
<organism evidence="3 4">
    <name type="scientific">Steinernema hermaphroditum</name>
    <dbReference type="NCBI Taxonomy" id="289476"/>
    <lineage>
        <taxon>Eukaryota</taxon>
        <taxon>Metazoa</taxon>
        <taxon>Ecdysozoa</taxon>
        <taxon>Nematoda</taxon>
        <taxon>Chromadorea</taxon>
        <taxon>Rhabditida</taxon>
        <taxon>Tylenchina</taxon>
        <taxon>Panagrolaimomorpha</taxon>
        <taxon>Strongyloidoidea</taxon>
        <taxon>Steinernematidae</taxon>
        <taxon>Steinernema</taxon>
    </lineage>
</organism>
<name>A0AA39LZE7_9BILA</name>
<dbReference type="AlphaFoldDB" id="A0AA39LZE7"/>
<dbReference type="Proteomes" id="UP001175271">
    <property type="component" value="Unassembled WGS sequence"/>
</dbReference>
<feature type="transmembrane region" description="Helical" evidence="2">
    <location>
        <begin position="50"/>
        <end position="70"/>
    </location>
</feature>
<accession>A0AA39LZE7</accession>
<feature type="region of interest" description="Disordered" evidence="1">
    <location>
        <begin position="347"/>
        <end position="366"/>
    </location>
</feature>
<keyword evidence="2" id="KW-0472">Membrane</keyword>
<feature type="region of interest" description="Disordered" evidence="1">
    <location>
        <begin position="436"/>
        <end position="460"/>
    </location>
</feature>
<keyword evidence="4" id="KW-1185">Reference proteome</keyword>
<feature type="compositionally biased region" description="Acidic residues" evidence="1">
    <location>
        <begin position="439"/>
        <end position="449"/>
    </location>
</feature>
<proteinExistence type="predicted"/>
<evidence type="ECO:0000256" key="1">
    <source>
        <dbReference type="SAM" id="MobiDB-lite"/>
    </source>
</evidence>
<keyword evidence="2" id="KW-0812">Transmembrane</keyword>
<sequence length="513" mass="57720">MFTKTSLRLVMDWVTERCLSKGLIDEVDQEFLRDSEQELKKLDETKTFSWWWFLAAVIAYCSPATLLIAAVVYVGLLLTTAAAYFLLTRIALNLDRAVVRFLRLVKLTDHVTFALEKEDSQQSPVMEQERLKLLSIMRRACGTLDELSRSLVVTKKEDGSLWSKVMRDDVAALLGLVDESTENFIDFTSLKTLRSMFFLYNSQFLALSIRRLTLCTCDADDIVDGSMLEACGCSDSSFRSLTSWMKRYYLVMSQIYKLIVLLGTLRARCPVGQVRKVEQHAPARLSPADALFMRAKANLFVATDRIQSVSSLADVPQEIILSLKEVISILEIAQKKRCDEEKPLPETVGLLEQRKPSADDEQRGEDVVNATRDIPDYEIFEGAQREDDPRGHGDAFFDDDDLAPIHNPDIMKELTGAIAGQAREHNERVRIARQRAGLPEEELVDDEGTSSDIPLDGVDDEAEDFDTNAVFVPSLLEELNLFASRRRTANQEEMFGDDGDSASDAGCFTETGF</sequence>
<reference evidence="3" key="1">
    <citation type="submission" date="2023-06" db="EMBL/GenBank/DDBJ databases">
        <title>Genomic analysis of the entomopathogenic nematode Steinernema hermaphroditum.</title>
        <authorList>
            <person name="Schwarz E.M."/>
            <person name="Heppert J.K."/>
            <person name="Baniya A."/>
            <person name="Schwartz H.T."/>
            <person name="Tan C.-H."/>
            <person name="Antoshechkin I."/>
            <person name="Sternberg P.W."/>
            <person name="Goodrich-Blair H."/>
            <person name="Dillman A.R."/>
        </authorList>
    </citation>
    <scope>NUCLEOTIDE SEQUENCE</scope>
    <source>
        <strain evidence="3">PS9179</strain>
        <tissue evidence="3">Whole animal</tissue>
    </source>
</reference>
<feature type="region of interest" description="Disordered" evidence="1">
    <location>
        <begin position="492"/>
        <end position="513"/>
    </location>
</feature>
<evidence type="ECO:0000313" key="3">
    <source>
        <dbReference type="EMBL" id="KAK0415203.1"/>
    </source>
</evidence>
<gene>
    <name evidence="3" type="ORF">QR680_011827</name>
</gene>
<comment type="caution">
    <text evidence="3">The sequence shown here is derived from an EMBL/GenBank/DDBJ whole genome shotgun (WGS) entry which is preliminary data.</text>
</comment>
<protein>
    <recommendedName>
        <fullName evidence="5">Vezatin</fullName>
    </recommendedName>
</protein>
<evidence type="ECO:0008006" key="5">
    <source>
        <dbReference type="Google" id="ProtNLM"/>
    </source>
</evidence>
<evidence type="ECO:0000256" key="2">
    <source>
        <dbReference type="SAM" id="Phobius"/>
    </source>
</evidence>
<evidence type="ECO:0000313" key="4">
    <source>
        <dbReference type="Proteomes" id="UP001175271"/>
    </source>
</evidence>
<keyword evidence="2" id="KW-1133">Transmembrane helix</keyword>
<dbReference type="EMBL" id="JAUCMV010000002">
    <property type="protein sequence ID" value="KAK0415203.1"/>
    <property type="molecule type" value="Genomic_DNA"/>
</dbReference>